<evidence type="ECO:0000256" key="3">
    <source>
        <dbReference type="ARBA" id="ARBA00023163"/>
    </source>
</evidence>
<organism evidence="6 7">
    <name type="scientific">Acidithrix ferrooxidans</name>
    <dbReference type="NCBI Taxonomy" id="1280514"/>
    <lineage>
        <taxon>Bacteria</taxon>
        <taxon>Bacillati</taxon>
        <taxon>Actinomycetota</taxon>
        <taxon>Acidimicrobiia</taxon>
        <taxon>Acidimicrobiales</taxon>
        <taxon>Acidimicrobiaceae</taxon>
        <taxon>Acidithrix</taxon>
    </lineage>
</organism>
<dbReference type="Proteomes" id="UP000032360">
    <property type="component" value="Unassembled WGS sequence"/>
</dbReference>
<dbReference type="InterPro" id="IPR011075">
    <property type="entry name" value="TetR_C"/>
</dbReference>
<sequence>MVVKILSAHDRLLDVASRLFYAEGIHAIGVDRVIAEAGVAKATLYAHFASKDELVAAYLARRSLAWTTAVSERVDRFRMKPSSSSTPMVIAAFDLLADRAASPGYRGCPFINAAAEFPHQGPVAEQVAAHRQRVRETFSELIGETNRDPGLLAMIVSLYDGAMAAAYLDHDATVVGHARRGALELLHRHGGSQP</sequence>
<dbReference type="Pfam" id="PF00440">
    <property type="entry name" value="TetR_N"/>
    <property type="match status" value="1"/>
</dbReference>
<dbReference type="OrthoDB" id="4214267at2"/>
<dbReference type="Pfam" id="PF16925">
    <property type="entry name" value="TetR_C_13"/>
    <property type="match status" value="1"/>
</dbReference>
<dbReference type="InterPro" id="IPR036271">
    <property type="entry name" value="Tet_transcr_reg_TetR-rel_C_sf"/>
</dbReference>
<evidence type="ECO:0000256" key="2">
    <source>
        <dbReference type="ARBA" id="ARBA00023125"/>
    </source>
</evidence>
<dbReference type="AlphaFoldDB" id="A0A0D8HG59"/>
<keyword evidence="3" id="KW-0804">Transcription</keyword>
<evidence type="ECO:0000313" key="7">
    <source>
        <dbReference type="Proteomes" id="UP000032360"/>
    </source>
</evidence>
<protein>
    <submittedName>
        <fullName evidence="6">Putative HTH-type transcriptional regulator YxaF</fullName>
    </submittedName>
</protein>
<keyword evidence="2 4" id="KW-0238">DNA-binding</keyword>
<comment type="caution">
    <text evidence="6">The sequence shown here is derived from an EMBL/GenBank/DDBJ whole genome shotgun (WGS) entry which is preliminary data.</text>
</comment>
<dbReference type="SUPFAM" id="SSF48498">
    <property type="entry name" value="Tetracyclin repressor-like, C-terminal domain"/>
    <property type="match status" value="1"/>
</dbReference>
<evidence type="ECO:0000313" key="6">
    <source>
        <dbReference type="EMBL" id="KJF16950.1"/>
    </source>
</evidence>
<dbReference type="Gene3D" id="1.10.357.10">
    <property type="entry name" value="Tetracycline Repressor, domain 2"/>
    <property type="match status" value="1"/>
</dbReference>
<dbReference type="RefSeq" id="WP_052605854.1">
    <property type="nucleotide sequence ID" value="NZ_JXYS01000070.1"/>
</dbReference>
<proteinExistence type="predicted"/>
<dbReference type="PROSITE" id="PS50977">
    <property type="entry name" value="HTH_TETR_2"/>
    <property type="match status" value="1"/>
</dbReference>
<dbReference type="PANTHER" id="PTHR47506:SF1">
    <property type="entry name" value="HTH-TYPE TRANSCRIPTIONAL REGULATOR YJDC"/>
    <property type="match status" value="1"/>
</dbReference>
<dbReference type="InterPro" id="IPR009057">
    <property type="entry name" value="Homeodomain-like_sf"/>
</dbReference>
<keyword evidence="7" id="KW-1185">Reference proteome</keyword>
<gene>
    <name evidence="6" type="primary">yxaF</name>
    <name evidence="6" type="ORF">AXFE_22330</name>
</gene>
<feature type="DNA-binding region" description="H-T-H motif" evidence="4">
    <location>
        <begin position="29"/>
        <end position="48"/>
    </location>
</feature>
<dbReference type="PANTHER" id="PTHR47506">
    <property type="entry name" value="TRANSCRIPTIONAL REGULATORY PROTEIN"/>
    <property type="match status" value="1"/>
</dbReference>
<reference evidence="6 7" key="1">
    <citation type="submission" date="2015-01" db="EMBL/GenBank/DDBJ databases">
        <title>Draft genome of the acidophilic iron oxidizer Acidithrix ferrooxidans strain Py-F3.</title>
        <authorList>
            <person name="Poehlein A."/>
            <person name="Eisen S."/>
            <person name="Schloemann M."/>
            <person name="Johnson B.D."/>
            <person name="Daniel R."/>
            <person name="Muehling M."/>
        </authorList>
    </citation>
    <scope>NUCLEOTIDE SEQUENCE [LARGE SCALE GENOMIC DNA]</scope>
    <source>
        <strain evidence="6 7">Py-F3</strain>
    </source>
</reference>
<keyword evidence="1" id="KW-0805">Transcription regulation</keyword>
<evidence type="ECO:0000256" key="1">
    <source>
        <dbReference type="ARBA" id="ARBA00023015"/>
    </source>
</evidence>
<dbReference type="SUPFAM" id="SSF46689">
    <property type="entry name" value="Homeodomain-like"/>
    <property type="match status" value="1"/>
</dbReference>
<dbReference type="PRINTS" id="PR00455">
    <property type="entry name" value="HTHTETR"/>
</dbReference>
<feature type="domain" description="HTH tetR-type" evidence="5">
    <location>
        <begin position="6"/>
        <end position="66"/>
    </location>
</feature>
<dbReference type="InterPro" id="IPR001647">
    <property type="entry name" value="HTH_TetR"/>
</dbReference>
<dbReference type="EMBL" id="JXYS01000070">
    <property type="protein sequence ID" value="KJF16950.1"/>
    <property type="molecule type" value="Genomic_DNA"/>
</dbReference>
<evidence type="ECO:0000259" key="5">
    <source>
        <dbReference type="PROSITE" id="PS50977"/>
    </source>
</evidence>
<dbReference type="PATRIC" id="fig|1280514.3.peg.2934"/>
<dbReference type="GO" id="GO:0003677">
    <property type="term" value="F:DNA binding"/>
    <property type="evidence" value="ECO:0007669"/>
    <property type="project" value="UniProtKB-UniRule"/>
</dbReference>
<evidence type="ECO:0000256" key="4">
    <source>
        <dbReference type="PROSITE-ProRule" id="PRU00335"/>
    </source>
</evidence>
<accession>A0A0D8HG59</accession>
<name>A0A0D8HG59_9ACTN</name>